<dbReference type="AlphaFoldDB" id="A0A249MU82"/>
<keyword evidence="2 5" id="KW-0645">Protease</keyword>
<evidence type="ECO:0000256" key="1">
    <source>
        <dbReference type="ARBA" id="ARBA00022612"/>
    </source>
</evidence>
<dbReference type="Pfam" id="PF04586">
    <property type="entry name" value="Peptidase_S78"/>
    <property type="match status" value="1"/>
</dbReference>
<dbReference type="InterPro" id="IPR006433">
    <property type="entry name" value="Prohead_protease"/>
</dbReference>
<keyword evidence="1" id="KW-1188">Viral release from host cell</keyword>
<dbReference type="GO" id="GO:0008233">
    <property type="term" value="F:peptidase activity"/>
    <property type="evidence" value="ECO:0007669"/>
    <property type="project" value="UniProtKB-KW"/>
</dbReference>
<evidence type="ECO:0000259" key="4">
    <source>
        <dbReference type="Pfam" id="PF04586"/>
    </source>
</evidence>
<dbReference type="NCBIfam" id="TIGR01543">
    <property type="entry name" value="proheadase_HK97"/>
    <property type="match status" value="1"/>
</dbReference>
<dbReference type="InterPro" id="IPR054613">
    <property type="entry name" value="Peptidase_S78_dom"/>
</dbReference>
<dbReference type="EMBL" id="CP022745">
    <property type="protein sequence ID" value="ASY44755.1"/>
    <property type="molecule type" value="Genomic_DNA"/>
</dbReference>
<accession>A0A249MU82</accession>
<keyword evidence="3" id="KW-0378">Hydrolase</keyword>
<proteinExistence type="predicted"/>
<organism evidence="5 6">
    <name type="scientific">Sphingobium xenophagum</name>
    <dbReference type="NCBI Taxonomy" id="121428"/>
    <lineage>
        <taxon>Bacteria</taxon>
        <taxon>Pseudomonadati</taxon>
        <taxon>Pseudomonadota</taxon>
        <taxon>Alphaproteobacteria</taxon>
        <taxon>Sphingomonadales</taxon>
        <taxon>Sphingomonadaceae</taxon>
        <taxon>Sphingobium</taxon>
    </lineage>
</organism>
<gene>
    <name evidence="5" type="ORF">CJD35_10075</name>
</gene>
<evidence type="ECO:0000256" key="2">
    <source>
        <dbReference type="ARBA" id="ARBA00022670"/>
    </source>
</evidence>
<dbReference type="KEGG" id="shyd:CJD35_10075"/>
<reference evidence="5 6" key="1">
    <citation type="submission" date="2017-08" db="EMBL/GenBank/DDBJ databases">
        <title>Whole Genome Sequence of Sphingobium hydrophobicum C1: Insights into Adaption to the Electronic-waste Contaminated Sediment.</title>
        <authorList>
            <person name="Song D."/>
            <person name="Chen X."/>
            <person name="Xu M."/>
        </authorList>
    </citation>
    <scope>NUCLEOTIDE SEQUENCE [LARGE SCALE GENOMIC DNA]</scope>
    <source>
        <strain evidence="5 6">C1</strain>
    </source>
</reference>
<feature type="domain" description="Prohead serine protease" evidence="4">
    <location>
        <begin position="31"/>
        <end position="157"/>
    </location>
</feature>
<evidence type="ECO:0000313" key="5">
    <source>
        <dbReference type="EMBL" id="ASY44755.1"/>
    </source>
</evidence>
<sequence length="223" mass="23737">MRMNFPITISSLDDAGTLTGIAAFDDGQLDRNRRRYAAGAFDKSVAAHMAAGTMPAMLMFHDLNRPVGAWRSIQSQGNKMHVQGTIERSTRDGAEAYALVKAKAIQSLSTGALHIKSQVVRPTGRSAGDVSGEIITEADLVEISLVSVPANKGTNILQVNSLNGPREVEELLRDAGMSGRKAKIAASAAWRAINASDGQADEAISTILTSASSKLARFKKDRT</sequence>
<name>A0A249MU82_SPHXE</name>
<protein>
    <submittedName>
        <fullName evidence="5">HK97 family phage prohead protease</fullName>
    </submittedName>
</protein>
<dbReference type="Proteomes" id="UP000217141">
    <property type="component" value="Chromosome I"/>
</dbReference>
<evidence type="ECO:0000256" key="3">
    <source>
        <dbReference type="ARBA" id="ARBA00022801"/>
    </source>
</evidence>
<dbReference type="GO" id="GO:0006508">
    <property type="term" value="P:proteolysis"/>
    <property type="evidence" value="ECO:0007669"/>
    <property type="project" value="UniProtKB-KW"/>
</dbReference>
<evidence type="ECO:0000313" key="6">
    <source>
        <dbReference type="Proteomes" id="UP000217141"/>
    </source>
</evidence>